<evidence type="ECO:0000313" key="8">
    <source>
        <dbReference type="Proteomes" id="UP000645828"/>
    </source>
</evidence>
<keyword evidence="8" id="KW-1185">Reference proteome</keyword>
<evidence type="ECO:0000259" key="6">
    <source>
        <dbReference type="Pfam" id="PF15259"/>
    </source>
</evidence>
<dbReference type="InterPro" id="IPR026657">
    <property type="entry name" value="DDA3/GTSE-1"/>
</dbReference>
<evidence type="ECO:0000313" key="7">
    <source>
        <dbReference type="EMBL" id="CAD7682130.1"/>
    </source>
</evidence>
<feature type="region of interest" description="Disordered" evidence="5">
    <location>
        <begin position="224"/>
        <end position="273"/>
    </location>
</feature>
<organism evidence="7 8">
    <name type="scientific">Nyctereutes procyonoides</name>
    <name type="common">Raccoon dog</name>
    <name type="synonym">Canis procyonoides</name>
    <dbReference type="NCBI Taxonomy" id="34880"/>
    <lineage>
        <taxon>Eukaryota</taxon>
        <taxon>Metazoa</taxon>
        <taxon>Chordata</taxon>
        <taxon>Craniata</taxon>
        <taxon>Vertebrata</taxon>
        <taxon>Euteleostomi</taxon>
        <taxon>Mammalia</taxon>
        <taxon>Eutheria</taxon>
        <taxon>Laurasiatheria</taxon>
        <taxon>Carnivora</taxon>
        <taxon>Caniformia</taxon>
        <taxon>Canidae</taxon>
        <taxon>Nyctereutes</taxon>
    </lineage>
</organism>
<proteinExistence type="predicted"/>
<evidence type="ECO:0000256" key="2">
    <source>
        <dbReference type="ARBA" id="ARBA00022490"/>
    </source>
</evidence>
<dbReference type="GO" id="GO:0005881">
    <property type="term" value="C:cytoplasmic microtubule"/>
    <property type="evidence" value="ECO:0007669"/>
    <property type="project" value="TreeGrafter"/>
</dbReference>
<dbReference type="AlphaFoldDB" id="A0A811Z0C7"/>
<evidence type="ECO:0000256" key="3">
    <source>
        <dbReference type="ARBA" id="ARBA00022553"/>
    </source>
</evidence>
<feature type="compositionally biased region" description="Basic and acidic residues" evidence="5">
    <location>
        <begin position="304"/>
        <end position="316"/>
    </location>
</feature>
<keyword evidence="4" id="KW-0206">Cytoskeleton</keyword>
<evidence type="ECO:0000256" key="5">
    <source>
        <dbReference type="SAM" id="MobiDB-lite"/>
    </source>
</evidence>
<comment type="caution">
    <text evidence="7">The sequence shown here is derived from an EMBL/GenBank/DDBJ whole genome shotgun (WGS) entry which is preliminary data.</text>
</comment>
<accession>A0A811Z0C7</accession>
<dbReference type="GO" id="GO:0008017">
    <property type="term" value="F:microtubule binding"/>
    <property type="evidence" value="ECO:0007669"/>
    <property type="project" value="TreeGrafter"/>
</dbReference>
<keyword evidence="3" id="KW-0597">Phosphoprotein</keyword>
<dbReference type="Pfam" id="PF15259">
    <property type="entry name" value="GTSE1_N"/>
    <property type="match status" value="1"/>
</dbReference>
<sequence>MTCSICTNINSGLTSGTGTAGTQAVNFVRKLLQKFLTIERGHIGLVPSASLPTSQPGEAEMDILKKGKMCCCQLGNHHILKEPLLPALECHFTWSPLTGEKFVEVYKEAHLLALQIQSKSKNKAAQDVIAEELWSQGSLKRETNYPPDSPLGGLPLWGTQTPSGMALPMEPRNAHPPHQAETQKMVISKLVPPGALSVRGKNIHVATEQPMKRIPASPSSMKILNEKESHRDVPPGKSSAARERASWWKPLGPKQKTLLKPHGCAGGLSRKSSSSGSIWVVICSACASPAARRAPSLAALSRARMPEPSRRPKTESRSSGSQPSQLDSAGRARRPDSYLQCETLALPTPTSQFKFPKFSATPKVVVHRTAARGSQSLLSSTRTPVSTKHASALPTPASRRLSGLPLVTPKTVSSGFAPLCCEDSSLDWSFYPLLAVPQQALNSSPEKGDFTFSKTIRLQGAITPKAESTALVDFPLVDFGNTPEANATLGSESRPPIGLLINTPDVNRNTLIDLAVPLIQLSPTAYVETMDSPFLQF</sequence>
<protein>
    <submittedName>
        <fullName evidence="7">(raccoon dog) hypothetical protein</fullName>
    </submittedName>
</protein>
<feature type="compositionally biased region" description="Low complexity" evidence="5">
    <location>
        <begin position="294"/>
        <end position="303"/>
    </location>
</feature>
<dbReference type="EMBL" id="CAJHUB010000754">
    <property type="protein sequence ID" value="CAD7682130.1"/>
    <property type="molecule type" value="Genomic_DNA"/>
</dbReference>
<feature type="region of interest" description="Disordered" evidence="5">
    <location>
        <begin position="375"/>
        <end position="397"/>
    </location>
</feature>
<dbReference type="Proteomes" id="UP000645828">
    <property type="component" value="Unassembled WGS sequence"/>
</dbReference>
<dbReference type="InterPro" id="IPR032768">
    <property type="entry name" value="GTSE1_N"/>
</dbReference>
<evidence type="ECO:0000256" key="1">
    <source>
        <dbReference type="ARBA" id="ARBA00004245"/>
    </source>
</evidence>
<feature type="compositionally biased region" description="Polar residues" evidence="5">
    <location>
        <begin position="317"/>
        <end position="327"/>
    </location>
</feature>
<comment type="subcellular location">
    <subcellularLocation>
        <location evidence="1">Cytoplasm</location>
        <location evidence="1">Cytoskeleton</location>
    </subcellularLocation>
</comment>
<reference evidence="7" key="1">
    <citation type="submission" date="2020-12" db="EMBL/GenBank/DDBJ databases">
        <authorList>
            <consortium name="Molecular Ecology Group"/>
        </authorList>
    </citation>
    <scope>NUCLEOTIDE SEQUENCE</scope>
    <source>
        <strain evidence="7">TBG_1078</strain>
    </source>
</reference>
<feature type="domain" description="G2 and S phase-expressed protein 1 N-terminal" evidence="6">
    <location>
        <begin position="66"/>
        <end position="136"/>
    </location>
</feature>
<name>A0A811Z0C7_NYCPR</name>
<feature type="compositionally biased region" description="Basic and acidic residues" evidence="5">
    <location>
        <begin position="224"/>
        <end position="246"/>
    </location>
</feature>
<dbReference type="PANTHER" id="PTHR21584">
    <property type="entry name" value="DIFFERENTIAL DISPLAY AND ACTIVATED BY P53 DDA3 /G2 S PHASE EXPRESSED 1"/>
    <property type="match status" value="1"/>
</dbReference>
<feature type="compositionally biased region" description="Polar residues" evidence="5">
    <location>
        <begin position="375"/>
        <end position="389"/>
    </location>
</feature>
<feature type="region of interest" description="Disordered" evidence="5">
    <location>
        <begin position="294"/>
        <end position="334"/>
    </location>
</feature>
<evidence type="ECO:0000256" key="4">
    <source>
        <dbReference type="ARBA" id="ARBA00023212"/>
    </source>
</evidence>
<gene>
    <name evidence="7" type="ORF">NYPRO_LOCUS14922</name>
</gene>
<dbReference type="PANTHER" id="PTHR21584:SF10">
    <property type="entry name" value="G2 AND S PHASE-EXPRESSED PROTEIN 1"/>
    <property type="match status" value="1"/>
</dbReference>
<keyword evidence="2" id="KW-0963">Cytoplasm</keyword>